<evidence type="ECO:0000313" key="5">
    <source>
        <dbReference type="Proteomes" id="UP000231896"/>
    </source>
</evidence>
<accession>A0A2K8NZV2</accession>
<proteinExistence type="inferred from homology"/>
<dbReference type="RefSeq" id="WP_028124365.1">
    <property type="nucleotide sequence ID" value="NZ_CP024964.1"/>
</dbReference>
<evidence type="ECO:0000256" key="1">
    <source>
        <dbReference type="ARBA" id="ARBA00093462"/>
    </source>
</evidence>
<keyword evidence="5" id="KW-1185">Reference proteome</keyword>
<dbReference type="Pfam" id="PF25888">
    <property type="entry name" value="WHD_DnaB"/>
    <property type="match status" value="1"/>
</dbReference>
<evidence type="ECO:0000259" key="3">
    <source>
        <dbReference type="Pfam" id="PF25888"/>
    </source>
</evidence>
<gene>
    <name evidence="4" type="primary">dnaB</name>
    <name evidence="4" type="ORF">EMELA_v1c07840</name>
</gene>
<dbReference type="InterPro" id="IPR058660">
    <property type="entry name" value="WHD_DnaB"/>
</dbReference>
<name>A0A2K8NZV2_9MOLU</name>
<feature type="domain" description="Replicative helicase loading/DNA remodeling protein DnaB N-terminal winged helix" evidence="3">
    <location>
        <begin position="14"/>
        <end position="227"/>
    </location>
</feature>
<protein>
    <submittedName>
        <fullName evidence="4">Chromosome replication initiation and membrane attachment protein</fullName>
    </submittedName>
</protein>
<dbReference type="OrthoDB" id="387560at2"/>
<dbReference type="STRING" id="1408435.GCA_000685885_01024"/>
<dbReference type="Pfam" id="PF07261">
    <property type="entry name" value="DnaB_2"/>
    <property type="match status" value="1"/>
</dbReference>
<organism evidence="4 5">
    <name type="scientific">Mesoplasma melaleucae</name>
    <dbReference type="NCBI Taxonomy" id="81459"/>
    <lineage>
        <taxon>Bacteria</taxon>
        <taxon>Bacillati</taxon>
        <taxon>Mycoplasmatota</taxon>
        <taxon>Mollicutes</taxon>
        <taxon>Entomoplasmatales</taxon>
        <taxon>Entomoplasmataceae</taxon>
        <taxon>Mesoplasma</taxon>
    </lineage>
</organism>
<sequence>MSILNRKYLIHWTKELAKEDHEVLFNLYQPIIGASAIGLYNTLILESNWSKKLNSSPFSLERIALMTSSSEKQLKKNLGKLTKLKLIKCFKSKKSGNMAIVLYSPLSPRQFFENEVIKSWLLRKVGEENFELAHLQFKHKEFNVNDLDYELEDLFENNEENEFDFVDLESVVNTERKAVYLCDQNLDLKELERILLQKGVILEFNESVKSNLDALLVKKDFDINFIAKLMIENYKKTSKQIDWISLNREVNMFLRSELKKVLRVYLSDDDINTINSFNSTEWIKFYNECMGVEADQNVIDIINSLKVKYNLSDGILNCLISYSYLKNNKKFIYNYVVKIVENIKAKGITTTKELYTHLKNVSIKHDNKIEEADKPRKKAVNEFVMDTNINIEW</sequence>
<reference evidence="4 5" key="1">
    <citation type="submission" date="2017-11" db="EMBL/GenBank/DDBJ databases">
        <title>Genome sequence of Entomoplasma melaleucae M1 (ATCC 49191).</title>
        <authorList>
            <person name="Lo W.-S."/>
            <person name="Gasparich G.E."/>
            <person name="Kuo C.-H."/>
        </authorList>
    </citation>
    <scope>NUCLEOTIDE SEQUENCE [LARGE SCALE GENOMIC DNA]</scope>
    <source>
        <strain evidence="4 5">M1</strain>
    </source>
</reference>
<feature type="domain" description="DnaB/C C-terminal" evidence="2">
    <location>
        <begin position="284"/>
        <end position="357"/>
    </location>
</feature>
<evidence type="ECO:0000313" key="4">
    <source>
        <dbReference type="EMBL" id="ATZ18271.1"/>
    </source>
</evidence>
<dbReference type="Proteomes" id="UP000231896">
    <property type="component" value="Chromosome"/>
</dbReference>
<dbReference type="KEGG" id="eml:EMELA_v1c07840"/>
<dbReference type="InterPro" id="IPR006343">
    <property type="entry name" value="DnaB/C_C"/>
</dbReference>
<evidence type="ECO:0000259" key="2">
    <source>
        <dbReference type="Pfam" id="PF07261"/>
    </source>
</evidence>
<dbReference type="AlphaFoldDB" id="A0A2K8NZV2"/>
<dbReference type="EMBL" id="CP024964">
    <property type="protein sequence ID" value="ATZ18271.1"/>
    <property type="molecule type" value="Genomic_DNA"/>
</dbReference>
<comment type="similarity">
    <text evidence="1">Belongs to the DnaB/DnaD family.</text>
</comment>